<name>A0A1X0XX68_9BACT</name>
<feature type="region of interest" description="Disordered" evidence="1">
    <location>
        <begin position="1"/>
        <end position="21"/>
    </location>
</feature>
<dbReference type="AlphaFoldDB" id="A0A1X0XX68"/>
<sequence length="77" mass="8756">MVCQSVPEEDSEKRKKESIERRVEDDRINLTEVGHKYFTANNFLQTVTAFAGGGTQKSWQTATKLCTLFKVSEKNSL</sequence>
<feature type="compositionally biased region" description="Basic and acidic residues" evidence="1">
    <location>
        <begin position="11"/>
        <end position="21"/>
    </location>
</feature>
<gene>
    <name evidence="2" type="ORF">B5V00_13630</name>
</gene>
<protein>
    <submittedName>
        <fullName evidence="2">Uncharacterized protein</fullName>
    </submittedName>
</protein>
<dbReference type="RefSeq" id="WP_085011366.1">
    <property type="nucleotide sequence ID" value="NZ_NAAD01000019.1"/>
</dbReference>
<comment type="caution">
    <text evidence="2">The sequence shown here is derived from an EMBL/GenBank/DDBJ whole genome shotgun (WGS) entry which is preliminary data.</text>
</comment>
<dbReference type="Proteomes" id="UP000193136">
    <property type="component" value="Unassembled WGS sequence"/>
</dbReference>
<organism evidence="2 3">
    <name type="scientific">Geothermobacter hydrogeniphilus</name>
    <dbReference type="NCBI Taxonomy" id="1969733"/>
    <lineage>
        <taxon>Bacteria</taxon>
        <taxon>Pseudomonadati</taxon>
        <taxon>Thermodesulfobacteriota</taxon>
        <taxon>Desulfuromonadia</taxon>
        <taxon>Desulfuromonadales</taxon>
        <taxon>Geothermobacteraceae</taxon>
        <taxon>Geothermobacter</taxon>
    </lineage>
</organism>
<evidence type="ECO:0000313" key="2">
    <source>
        <dbReference type="EMBL" id="ORJ57485.1"/>
    </source>
</evidence>
<dbReference type="EMBL" id="NAAD01000019">
    <property type="protein sequence ID" value="ORJ57485.1"/>
    <property type="molecule type" value="Genomic_DNA"/>
</dbReference>
<accession>A0A1X0XX68</accession>
<reference evidence="2 3" key="1">
    <citation type="submission" date="2017-03" db="EMBL/GenBank/DDBJ databases">
        <title>Genome sequence of Geothermobacter sp. EPR-M, Deep-Sea Iron Reducer.</title>
        <authorList>
            <person name="Tully B."/>
            <person name="Savalia P."/>
            <person name="Abuyen K."/>
            <person name="Baughan C."/>
            <person name="Romero E."/>
            <person name="Ronkowski C."/>
            <person name="Torres B."/>
            <person name="Tremblay J."/>
            <person name="Trujillo A."/>
            <person name="Tyler M."/>
            <person name="Perez-Rodriguez I."/>
            <person name="Amend J."/>
        </authorList>
    </citation>
    <scope>NUCLEOTIDE SEQUENCE [LARGE SCALE GENOMIC DNA]</scope>
    <source>
        <strain evidence="2 3">EPR-M</strain>
    </source>
</reference>
<keyword evidence="3" id="KW-1185">Reference proteome</keyword>
<evidence type="ECO:0000313" key="3">
    <source>
        <dbReference type="Proteomes" id="UP000193136"/>
    </source>
</evidence>
<evidence type="ECO:0000256" key="1">
    <source>
        <dbReference type="SAM" id="MobiDB-lite"/>
    </source>
</evidence>
<proteinExistence type="predicted"/>